<evidence type="ECO:0000313" key="2">
    <source>
        <dbReference type="Proteomes" id="UP001228376"/>
    </source>
</evidence>
<dbReference type="GO" id="GO:0004601">
    <property type="term" value="F:peroxidase activity"/>
    <property type="evidence" value="ECO:0007669"/>
    <property type="project" value="UniProtKB-KW"/>
</dbReference>
<keyword evidence="2" id="KW-1185">Reference proteome</keyword>
<dbReference type="RefSeq" id="WP_320385089.1">
    <property type="nucleotide sequence ID" value="NZ_JAROCA020000002.1"/>
</dbReference>
<dbReference type="InterPro" id="IPR036102">
    <property type="entry name" value="OsmC/Ohrsf"/>
</dbReference>
<dbReference type="SUPFAM" id="SSF82784">
    <property type="entry name" value="OsmC-like"/>
    <property type="match status" value="1"/>
</dbReference>
<name>A0ABU5CKL7_9BACI</name>
<dbReference type="InterPro" id="IPR003718">
    <property type="entry name" value="OsmC/Ohr_fam"/>
</dbReference>
<sequence>MMMQFRSNGDTMETSEFAFGNLTISGDDALGYRPFQLMVASIVGCSGSVFKKILKKQRISFEALTVDADVERNPDEANKIEHITLHFTVKGKDLNEEKLKKSLAIARRNCAMVRSVEDSIHIEETLKITE</sequence>
<keyword evidence="1" id="KW-0575">Peroxidase</keyword>
<reference evidence="1 2" key="1">
    <citation type="submission" date="2023-10" db="EMBL/GenBank/DDBJ databases">
        <title>179-bfca-hs.</title>
        <authorList>
            <person name="Miliotis G."/>
            <person name="Sengupta P."/>
            <person name="Hameed A."/>
            <person name="Chuvochina M."/>
            <person name="Mcdonagh F."/>
            <person name="Simpson A.C."/>
            <person name="Singh N.K."/>
            <person name="Rekha P.D."/>
            <person name="Raman K."/>
            <person name="Hugenholtz P."/>
            <person name="Venkateswaran K."/>
        </authorList>
    </citation>
    <scope>NUCLEOTIDE SEQUENCE [LARGE SCALE GENOMIC DNA]</scope>
    <source>
        <strain evidence="1 2">179-BFC-A-HS</strain>
    </source>
</reference>
<dbReference type="Proteomes" id="UP001228376">
    <property type="component" value="Unassembled WGS sequence"/>
</dbReference>
<dbReference type="Pfam" id="PF02566">
    <property type="entry name" value="OsmC"/>
    <property type="match status" value="1"/>
</dbReference>
<dbReference type="PANTHER" id="PTHR34352">
    <property type="entry name" value="PROTEIN YHFA"/>
    <property type="match status" value="1"/>
</dbReference>
<keyword evidence="1" id="KW-0560">Oxidoreductase</keyword>
<dbReference type="PANTHER" id="PTHR34352:SF1">
    <property type="entry name" value="PROTEIN YHFA"/>
    <property type="match status" value="1"/>
</dbReference>
<dbReference type="EC" id="1.11.1.-" evidence="1"/>
<accession>A0ABU5CKL7</accession>
<dbReference type="InterPro" id="IPR015946">
    <property type="entry name" value="KH_dom-like_a/b"/>
</dbReference>
<proteinExistence type="predicted"/>
<comment type="caution">
    <text evidence="1">The sequence shown here is derived from an EMBL/GenBank/DDBJ whole genome shotgun (WGS) entry which is preliminary data.</text>
</comment>
<dbReference type="Gene3D" id="3.30.300.20">
    <property type="match status" value="1"/>
</dbReference>
<protein>
    <submittedName>
        <fullName evidence="1">OsmC family protein</fullName>
        <ecNumber evidence="1">1.11.1.-</ecNumber>
    </submittedName>
</protein>
<evidence type="ECO:0000313" key="1">
    <source>
        <dbReference type="EMBL" id="MDY0406861.1"/>
    </source>
</evidence>
<dbReference type="EMBL" id="JAROCA020000002">
    <property type="protein sequence ID" value="MDY0406861.1"/>
    <property type="molecule type" value="Genomic_DNA"/>
</dbReference>
<gene>
    <name evidence="1" type="ORF">P5G51_017200</name>
</gene>
<organism evidence="1 2">
    <name type="scientific">Tigheibacillus jepli</name>
    <dbReference type="NCBI Taxonomy" id="3035914"/>
    <lineage>
        <taxon>Bacteria</taxon>
        <taxon>Bacillati</taxon>
        <taxon>Bacillota</taxon>
        <taxon>Bacilli</taxon>
        <taxon>Bacillales</taxon>
        <taxon>Bacillaceae</taxon>
        <taxon>Tigheibacillus</taxon>
    </lineage>
</organism>